<dbReference type="InterPro" id="IPR036259">
    <property type="entry name" value="MFS_trans_sf"/>
</dbReference>
<dbReference type="PANTHER" id="PTHR23502:SF134">
    <property type="entry name" value="MAJOR FACILITATOR SUPERFAMILY (MFS) PROFILE DOMAIN-CONTAINING PROTEIN-RELATED"/>
    <property type="match status" value="1"/>
</dbReference>
<evidence type="ECO:0000313" key="8">
    <source>
        <dbReference type="EMBL" id="TDL23740.1"/>
    </source>
</evidence>
<accession>A0A4Y7QA99</accession>
<feature type="transmembrane region" description="Helical" evidence="6">
    <location>
        <begin position="199"/>
        <end position="220"/>
    </location>
</feature>
<feature type="transmembrane region" description="Helical" evidence="6">
    <location>
        <begin position="72"/>
        <end position="94"/>
    </location>
</feature>
<sequence>MDFQSKNGHRSKSPSPDLEEGIAPGVLRGVHQRELEGTEKSSASSPKPDVVYIEWEQGDPRNPANYSYVRKWVITLTAAGMTGLSAAAASTYALGYPSMIKDLNCTQFQATLGLSLYPLGFGVVPLFTAALSEEFGRQPLYLFSTLIFLLTHLGIALSKNIQSVLIFRFIAGAAGSTGATMVGGTVADIWSPKERGVPMSIFAMAAIGATGLGPAGAGWIEMDHKLEWRWIQWIHLIVTAVYFAIMPFAMKETRSTVLLTRVARKMRRKTGDPRWRARAEDERGSLSHLIYISCTRPLRLLLTEPVVASFSLWISFAWGILYALIESVSPAFKQLHHFNQGETGTAFLTLFIGSVLGYITNLYQERIYQKRFPFKHQEARLYAACFSAILFPVAVFIYAWTSFENVHWMGMAIGITLFIWALFAMYLSVFTYLADCYGPYASSALAGQSLCRNVFGTIFPLFTTQMYDRLGFPRSSTLFACIAILMAPIPFVLFRWGPQIRSHSKFAKHVPAFGS</sequence>
<evidence type="ECO:0000256" key="1">
    <source>
        <dbReference type="ARBA" id="ARBA00004141"/>
    </source>
</evidence>
<feature type="transmembrane region" description="Helical" evidence="6">
    <location>
        <begin position="345"/>
        <end position="361"/>
    </location>
</feature>
<comment type="subcellular location">
    <subcellularLocation>
        <location evidence="1">Membrane</location>
        <topology evidence="1">Multi-pass membrane protein</topology>
    </subcellularLocation>
</comment>
<feature type="transmembrane region" description="Helical" evidence="6">
    <location>
        <begin position="406"/>
        <end position="433"/>
    </location>
</feature>
<feature type="transmembrane region" description="Helical" evidence="6">
    <location>
        <begin position="475"/>
        <end position="496"/>
    </location>
</feature>
<dbReference type="VEuPathDB" id="FungiDB:BD410DRAFT_787016"/>
<name>A0A4Y7QA99_9AGAM</name>
<dbReference type="SUPFAM" id="SSF103473">
    <property type="entry name" value="MFS general substrate transporter"/>
    <property type="match status" value="1"/>
</dbReference>
<dbReference type="OrthoDB" id="5376138at2759"/>
<dbReference type="CDD" id="cd17323">
    <property type="entry name" value="MFS_Tpo1_MDR_like"/>
    <property type="match status" value="1"/>
</dbReference>
<evidence type="ECO:0000313" key="9">
    <source>
        <dbReference type="Proteomes" id="UP000294933"/>
    </source>
</evidence>
<feature type="region of interest" description="Disordered" evidence="5">
    <location>
        <begin position="1"/>
        <end position="46"/>
    </location>
</feature>
<proteinExistence type="predicted"/>
<evidence type="ECO:0000256" key="2">
    <source>
        <dbReference type="ARBA" id="ARBA00022692"/>
    </source>
</evidence>
<dbReference type="PANTHER" id="PTHR23502">
    <property type="entry name" value="MAJOR FACILITATOR SUPERFAMILY"/>
    <property type="match status" value="1"/>
</dbReference>
<feature type="transmembrane region" description="Helical" evidence="6">
    <location>
        <begin position="232"/>
        <end position="250"/>
    </location>
</feature>
<protein>
    <submittedName>
        <fullName evidence="8">MFS general substrate transporter</fullName>
    </submittedName>
</protein>
<reference evidence="8 9" key="1">
    <citation type="submission" date="2018-06" db="EMBL/GenBank/DDBJ databases">
        <title>A transcriptomic atlas of mushroom development highlights an independent origin of complex multicellularity.</title>
        <authorList>
            <consortium name="DOE Joint Genome Institute"/>
            <person name="Krizsan K."/>
            <person name="Almasi E."/>
            <person name="Merenyi Z."/>
            <person name="Sahu N."/>
            <person name="Viragh M."/>
            <person name="Koszo T."/>
            <person name="Mondo S."/>
            <person name="Kiss B."/>
            <person name="Balint B."/>
            <person name="Kues U."/>
            <person name="Barry K."/>
            <person name="Hegedus J.C."/>
            <person name="Henrissat B."/>
            <person name="Johnson J."/>
            <person name="Lipzen A."/>
            <person name="Ohm R."/>
            <person name="Nagy I."/>
            <person name="Pangilinan J."/>
            <person name="Yan J."/>
            <person name="Xiong Y."/>
            <person name="Grigoriev I.V."/>
            <person name="Hibbett D.S."/>
            <person name="Nagy L.G."/>
        </authorList>
    </citation>
    <scope>NUCLEOTIDE SEQUENCE [LARGE SCALE GENOMIC DNA]</scope>
    <source>
        <strain evidence="8 9">SZMC22713</strain>
    </source>
</reference>
<keyword evidence="2 6" id="KW-0812">Transmembrane</keyword>
<feature type="transmembrane region" description="Helical" evidence="6">
    <location>
        <begin position="164"/>
        <end position="187"/>
    </location>
</feature>
<keyword evidence="9" id="KW-1185">Reference proteome</keyword>
<gene>
    <name evidence="8" type="ORF">BD410DRAFT_787016</name>
</gene>
<dbReference type="InterPro" id="IPR020846">
    <property type="entry name" value="MFS_dom"/>
</dbReference>
<dbReference type="FunFam" id="1.20.1250.20:FF:000082">
    <property type="entry name" value="MFS multidrug transporter, putative"/>
    <property type="match status" value="1"/>
</dbReference>
<evidence type="ECO:0000256" key="6">
    <source>
        <dbReference type="SAM" id="Phobius"/>
    </source>
</evidence>
<dbReference type="Gene3D" id="1.20.1250.20">
    <property type="entry name" value="MFS general substrate transporter like domains"/>
    <property type="match status" value="1"/>
</dbReference>
<evidence type="ECO:0000256" key="3">
    <source>
        <dbReference type="ARBA" id="ARBA00022989"/>
    </source>
</evidence>
<feature type="transmembrane region" description="Helical" evidence="6">
    <location>
        <begin position="381"/>
        <end position="400"/>
    </location>
</feature>
<feature type="transmembrane region" description="Helical" evidence="6">
    <location>
        <begin position="306"/>
        <end position="325"/>
    </location>
</feature>
<dbReference type="GO" id="GO:0005886">
    <property type="term" value="C:plasma membrane"/>
    <property type="evidence" value="ECO:0007669"/>
    <property type="project" value="TreeGrafter"/>
</dbReference>
<keyword evidence="4 6" id="KW-0472">Membrane</keyword>
<evidence type="ECO:0000259" key="7">
    <source>
        <dbReference type="PROSITE" id="PS50850"/>
    </source>
</evidence>
<evidence type="ECO:0000256" key="5">
    <source>
        <dbReference type="SAM" id="MobiDB-lite"/>
    </source>
</evidence>
<dbReference type="Proteomes" id="UP000294933">
    <property type="component" value="Unassembled WGS sequence"/>
</dbReference>
<dbReference type="Pfam" id="PF07690">
    <property type="entry name" value="MFS_1"/>
    <property type="match status" value="1"/>
</dbReference>
<dbReference type="EMBL" id="ML170169">
    <property type="protein sequence ID" value="TDL23740.1"/>
    <property type="molecule type" value="Genomic_DNA"/>
</dbReference>
<feature type="transmembrane region" description="Helical" evidence="6">
    <location>
        <begin position="139"/>
        <end position="158"/>
    </location>
</feature>
<dbReference type="GO" id="GO:0022857">
    <property type="term" value="F:transmembrane transporter activity"/>
    <property type="evidence" value="ECO:0007669"/>
    <property type="project" value="InterPro"/>
</dbReference>
<dbReference type="AlphaFoldDB" id="A0A4Y7QA99"/>
<feature type="domain" description="Major facilitator superfamily (MFS) profile" evidence="7">
    <location>
        <begin position="71"/>
        <end position="501"/>
    </location>
</feature>
<dbReference type="STRING" id="50990.A0A4Y7QA99"/>
<dbReference type="InterPro" id="IPR011701">
    <property type="entry name" value="MFS"/>
</dbReference>
<evidence type="ECO:0000256" key="4">
    <source>
        <dbReference type="ARBA" id="ARBA00023136"/>
    </source>
</evidence>
<feature type="transmembrane region" description="Helical" evidence="6">
    <location>
        <begin position="114"/>
        <end position="132"/>
    </location>
</feature>
<keyword evidence="3 6" id="KW-1133">Transmembrane helix</keyword>
<organism evidence="8 9">
    <name type="scientific">Rickenella mellea</name>
    <dbReference type="NCBI Taxonomy" id="50990"/>
    <lineage>
        <taxon>Eukaryota</taxon>
        <taxon>Fungi</taxon>
        <taxon>Dikarya</taxon>
        <taxon>Basidiomycota</taxon>
        <taxon>Agaricomycotina</taxon>
        <taxon>Agaricomycetes</taxon>
        <taxon>Hymenochaetales</taxon>
        <taxon>Rickenellaceae</taxon>
        <taxon>Rickenella</taxon>
    </lineage>
</organism>
<dbReference type="PROSITE" id="PS50850">
    <property type="entry name" value="MFS"/>
    <property type="match status" value="1"/>
</dbReference>